<evidence type="ECO:0000259" key="3">
    <source>
        <dbReference type="Pfam" id="PF19278"/>
    </source>
</evidence>
<feature type="domain" description="Hydantoinase/oxoprolinase N-terminal" evidence="2">
    <location>
        <begin position="4"/>
        <end position="185"/>
    </location>
</feature>
<dbReference type="InterPro" id="IPR008040">
    <property type="entry name" value="Hydant_A_N"/>
</dbReference>
<dbReference type="AlphaFoldDB" id="A0A6J4M5F6"/>
<dbReference type="GO" id="GO:0005829">
    <property type="term" value="C:cytosol"/>
    <property type="evidence" value="ECO:0007669"/>
    <property type="project" value="TreeGrafter"/>
</dbReference>
<evidence type="ECO:0000313" key="4">
    <source>
        <dbReference type="EMBL" id="CAA9350462.1"/>
    </source>
</evidence>
<dbReference type="InterPro" id="IPR045079">
    <property type="entry name" value="Oxoprolinase-like"/>
</dbReference>
<dbReference type="GO" id="GO:0006749">
    <property type="term" value="P:glutathione metabolic process"/>
    <property type="evidence" value="ECO:0007669"/>
    <property type="project" value="TreeGrafter"/>
</dbReference>
<dbReference type="Pfam" id="PF01968">
    <property type="entry name" value="Hydantoinase_A"/>
    <property type="match status" value="1"/>
</dbReference>
<sequence>MKLIGVDVGGTFTDLVLSDPESGETYTHKIPTSGDDPSEGVIRGLSEICSLAGTKLQEISYVFHGTTTATNAILEHKGAEVGLLTTKGFRDVLHIGRHQRPQNYSIMQEIPWQDRALVKRRHRKVVPERLAPPRGEVLVPLDEEAVREAARELKEAGVESVAVCFLFSYLNPGHEERAREILEEELPGAFVSTSSSIFPQFREFERFTTAAINAFVGPKVGSYVRNLRKGLKEGGVRADVHIMRSNGGVSPSEVAAELPVTLLLSGPAAGVLGGAWSGQASGRKEFITFDVGGTSADIGIVTERGFEEAGARDTWIAGFPVMVPMINISTIGAGGGSIAYVDEGGAFRVGPRSAGAMPGPASYGHGGTEPTVTDAHAVLGRLDPEHFLGGNMRLYPERAFEVVGSLAEQLGMEVYEAASGLLRILNNNMANATRAITVQKGHDPRKFSLVAFGGAGPLHAVDVARILGIREVIIPAYPGINSAIGLLTTDLKYDAIATQFTLSTEPDLKRLNGDLKRLEEEVHDQLRSDGIADEDIEILYGVDCRYVGQGYELRVTLPDKRLDEENIQQVWERMHELHSQEYGHAFPENPIELVNLRVSGVGRTPKIEEVPLGGERSIA</sequence>
<accession>A0A6J4M5F6</accession>
<keyword evidence="4" id="KW-0378">Hydrolase</keyword>
<dbReference type="InterPro" id="IPR043129">
    <property type="entry name" value="ATPase_NBD"/>
</dbReference>
<evidence type="ECO:0000259" key="2">
    <source>
        <dbReference type="Pfam" id="PF05378"/>
    </source>
</evidence>
<dbReference type="InterPro" id="IPR002821">
    <property type="entry name" value="Hydantoinase_A"/>
</dbReference>
<feature type="domain" description="Acetophenone carboxylase-like C-terminal" evidence="3">
    <location>
        <begin position="510"/>
        <end position="614"/>
    </location>
</feature>
<feature type="non-terminal residue" evidence="4">
    <location>
        <position position="619"/>
    </location>
</feature>
<dbReference type="EMBL" id="CADCTR010002396">
    <property type="protein sequence ID" value="CAA9350462.1"/>
    <property type="molecule type" value="Genomic_DNA"/>
</dbReference>
<dbReference type="Pfam" id="PF19278">
    <property type="entry name" value="Hydant_A_C"/>
    <property type="match status" value="1"/>
</dbReference>
<feature type="domain" description="Hydantoinase A/oxoprolinase" evidence="1">
    <location>
        <begin position="206"/>
        <end position="493"/>
    </location>
</feature>
<dbReference type="SUPFAM" id="SSF53067">
    <property type="entry name" value="Actin-like ATPase domain"/>
    <property type="match status" value="1"/>
</dbReference>
<dbReference type="GO" id="GO:0017168">
    <property type="term" value="F:5-oxoprolinase (ATP-hydrolyzing) activity"/>
    <property type="evidence" value="ECO:0007669"/>
    <property type="project" value="TreeGrafter"/>
</dbReference>
<organism evidence="4">
    <name type="scientific">uncultured Chloroflexia bacterium</name>
    <dbReference type="NCBI Taxonomy" id="1672391"/>
    <lineage>
        <taxon>Bacteria</taxon>
        <taxon>Bacillati</taxon>
        <taxon>Chloroflexota</taxon>
        <taxon>Chloroflexia</taxon>
        <taxon>environmental samples</taxon>
    </lineage>
</organism>
<dbReference type="PANTHER" id="PTHR11365">
    <property type="entry name" value="5-OXOPROLINASE RELATED"/>
    <property type="match status" value="1"/>
</dbReference>
<dbReference type="PANTHER" id="PTHR11365:SF23">
    <property type="entry name" value="HYPOTHETICAL 5-OXOPROLINASE (EUROFUNG)-RELATED"/>
    <property type="match status" value="1"/>
</dbReference>
<gene>
    <name evidence="4" type="ORF">AVDCRST_MAG93-7094</name>
</gene>
<name>A0A6J4M5F6_9CHLR</name>
<proteinExistence type="predicted"/>
<evidence type="ECO:0000259" key="1">
    <source>
        <dbReference type="Pfam" id="PF01968"/>
    </source>
</evidence>
<protein>
    <submittedName>
        <fullName evidence="4">N-methylhydantoinase A</fullName>
        <ecNumber evidence="4">3.5.2.14</ecNumber>
    </submittedName>
</protein>
<reference evidence="4" key="1">
    <citation type="submission" date="2020-02" db="EMBL/GenBank/DDBJ databases">
        <authorList>
            <person name="Meier V. D."/>
        </authorList>
    </citation>
    <scope>NUCLEOTIDE SEQUENCE</scope>
    <source>
        <strain evidence="4">AVDCRST_MAG93</strain>
    </source>
</reference>
<dbReference type="Pfam" id="PF05378">
    <property type="entry name" value="Hydant_A_N"/>
    <property type="match status" value="1"/>
</dbReference>
<dbReference type="GO" id="GO:0047423">
    <property type="term" value="F:N-methylhydantoinase (ATP-hydrolyzing) activity"/>
    <property type="evidence" value="ECO:0007669"/>
    <property type="project" value="UniProtKB-EC"/>
</dbReference>
<dbReference type="InterPro" id="IPR049517">
    <property type="entry name" value="ACX-like_C"/>
</dbReference>
<dbReference type="EC" id="3.5.2.14" evidence="4"/>